<proteinExistence type="predicted"/>
<name>A0A5P8VVZ5_9NOSO</name>
<sequence length="49" mass="5582">MRKGIVCARDFQQLTNKLPNLVGWASCPPWASGRARRPPHKQYGSVRVF</sequence>
<protein>
    <submittedName>
        <fullName evidence="1">Uncharacterized protein</fullName>
    </submittedName>
</protein>
<evidence type="ECO:0000313" key="1">
    <source>
        <dbReference type="EMBL" id="QFS44550.1"/>
    </source>
</evidence>
<dbReference type="Proteomes" id="UP000326678">
    <property type="component" value="Chromosome Gxm1"/>
</dbReference>
<dbReference type="EMBL" id="CP045226">
    <property type="protein sequence ID" value="QFS44550.1"/>
    <property type="molecule type" value="Genomic_DNA"/>
</dbReference>
<dbReference type="KEGG" id="nsh:GXM_02025"/>
<evidence type="ECO:0000313" key="2">
    <source>
        <dbReference type="Proteomes" id="UP000326678"/>
    </source>
</evidence>
<keyword evidence="2" id="KW-1185">Reference proteome</keyword>
<organism evidence="1 2">
    <name type="scientific">Nostoc sphaeroides CCNUC1</name>
    <dbReference type="NCBI Taxonomy" id="2653204"/>
    <lineage>
        <taxon>Bacteria</taxon>
        <taxon>Bacillati</taxon>
        <taxon>Cyanobacteriota</taxon>
        <taxon>Cyanophyceae</taxon>
        <taxon>Nostocales</taxon>
        <taxon>Nostocaceae</taxon>
        <taxon>Nostoc</taxon>
    </lineage>
</organism>
<reference evidence="1 2" key="1">
    <citation type="submission" date="2019-10" db="EMBL/GenBank/DDBJ databases">
        <title>Genomic and transcriptomic insights into the perfect genentic adaptation of a filamentous nitrogen-fixing cyanobacterium to rice fields.</title>
        <authorList>
            <person name="Chen Z."/>
        </authorList>
    </citation>
    <scope>NUCLEOTIDE SEQUENCE [LARGE SCALE GENOMIC DNA]</scope>
    <source>
        <strain evidence="1">CCNUC1</strain>
    </source>
</reference>
<gene>
    <name evidence="1" type="ORF">GXM_02025</name>
</gene>
<accession>A0A5P8VVZ5</accession>
<dbReference type="AlphaFoldDB" id="A0A5P8VVZ5"/>